<dbReference type="AlphaFoldDB" id="A0A5C1AL12"/>
<dbReference type="Gene3D" id="1.10.3790.10">
    <property type="entry name" value="NinB"/>
    <property type="match status" value="1"/>
</dbReference>
<protein>
    <recommendedName>
        <fullName evidence="3">NinB protein</fullName>
    </recommendedName>
</protein>
<dbReference type="EMBL" id="CP042425">
    <property type="protein sequence ID" value="QEL19315.1"/>
    <property type="molecule type" value="Genomic_DNA"/>
</dbReference>
<dbReference type="Pfam" id="PF05772">
    <property type="entry name" value="NinB"/>
    <property type="match status" value="1"/>
</dbReference>
<evidence type="ECO:0000313" key="1">
    <source>
        <dbReference type="EMBL" id="QEL19315.1"/>
    </source>
</evidence>
<dbReference type="Proteomes" id="UP000324974">
    <property type="component" value="Chromosome"/>
</dbReference>
<gene>
    <name evidence="1" type="ORF">PX52LOC_06380</name>
</gene>
<reference evidence="2" key="1">
    <citation type="submission" date="2019-08" db="EMBL/GenBank/DDBJ databases">
        <title>Limnoglobus roseus gen. nov., sp. nov., a novel freshwater planctomycete with a giant genome from the family Gemmataceae.</title>
        <authorList>
            <person name="Kulichevskaya I.S."/>
            <person name="Naumoff D.G."/>
            <person name="Miroshnikov K."/>
            <person name="Ivanova A."/>
            <person name="Philippov D.A."/>
            <person name="Hakobyan A."/>
            <person name="Rijpstra I.C."/>
            <person name="Sinninghe Damste J.S."/>
            <person name="Liesack W."/>
            <person name="Dedysh S.N."/>
        </authorList>
    </citation>
    <scope>NUCLEOTIDE SEQUENCE [LARGE SCALE GENOMIC DNA]</scope>
    <source>
        <strain evidence="2">PX52</strain>
    </source>
</reference>
<dbReference type="SUPFAM" id="SSF103370">
    <property type="entry name" value="NinB"/>
    <property type="match status" value="1"/>
</dbReference>
<organism evidence="1 2">
    <name type="scientific">Limnoglobus roseus</name>
    <dbReference type="NCBI Taxonomy" id="2598579"/>
    <lineage>
        <taxon>Bacteria</taxon>
        <taxon>Pseudomonadati</taxon>
        <taxon>Planctomycetota</taxon>
        <taxon>Planctomycetia</taxon>
        <taxon>Gemmatales</taxon>
        <taxon>Gemmataceae</taxon>
        <taxon>Limnoglobus</taxon>
    </lineage>
</organism>
<dbReference type="OrthoDB" id="279853at2"/>
<dbReference type="KEGG" id="lrs:PX52LOC_06380"/>
<accession>A0A5C1AL12</accession>
<evidence type="ECO:0008006" key="3">
    <source>
        <dbReference type="Google" id="ProtNLM"/>
    </source>
</evidence>
<keyword evidence="2" id="KW-1185">Reference proteome</keyword>
<dbReference type="InterPro" id="IPR008711">
    <property type="entry name" value="Recombinase_NinB"/>
</dbReference>
<dbReference type="RefSeq" id="WP_149113717.1">
    <property type="nucleotide sequence ID" value="NZ_CP042425.1"/>
</dbReference>
<evidence type="ECO:0000313" key="2">
    <source>
        <dbReference type="Proteomes" id="UP000324974"/>
    </source>
</evidence>
<dbReference type="InterPro" id="IPR036619">
    <property type="entry name" value="NinB_sf"/>
</dbReference>
<sequence>MTKGIEFTGRVENGRLPQHVSEKVAATIRKHEGKHLILTVAERKRTRSGQQNRYYWGCVVAGVTEMFRDAGNMVDADDVHEFLKQHVGKLSQVVVTPDGEVMHTIGSSAKLTTMEFSDYVERIRAWAIQYGLDIPSPDEHYQLNANQEGTPV</sequence>
<name>A0A5C1AL12_9BACT</name>
<proteinExistence type="predicted"/>